<name>X0XF11_9ZZZZ</name>
<evidence type="ECO:0008006" key="3">
    <source>
        <dbReference type="Google" id="ProtNLM"/>
    </source>
</evidence>
<gene>
    <name evidence="2" type="ORF">S01H1_62613</name>
</gene>
<sequence length="82" mass="9381">MNFFDWVDFFMDPYHIFMFGAIAGILSWFFSGGILYTFGVNRRLGIKIMIAVVVLAALLGWGMWIALVVWYNTPMGPPLDLK</sequence>
<keyword evidence="1" id="KW-0472">Membrane</keyword>
<dbReference type="AlphaFoldDB" id="X0XF11"/>
<keyword evidence="1" id="KW-0812">Transmembrane</keyword>
<organism evidence="2">
    <name type="scientific">marine sediment metagenome</name>
    <dbReference type="NCBI Taxonomy" id="412755"/>
    <lineage>
        <taxon>unclassified sequences</taxon>
        <taxon>metagenomes</taxon>
        <taxon>ecological metagenomes</taxon>
    </lineage>
</organism>
<evidence type="ECO:0000313" key="2">
    <source>
        <dbReference type="EMBL" id="GAG41700.1"/>
    </source>
</evidence>
<keyword evidence="1" id="KW-1133">Transmembrane helix</keyword>
<protein>
    <recommendedName>
        <fullName evidence="3">Ammonium transporter AmtB-like domain-containing protein</fullName>
    </recommendedName>
</protein>
<proteinExistence type="predicted"/>
<accession>X0XF11</accession>
<evidence type="ECO:0000256" key="1">
    <source>
        <dbReference type="SAM" id="Phobius"/>
    </source>
</evidence>
<comment type="caution">
    <text evidence="2">The sequence shown here is derived from an EMBL/GenBank/DDBJ whole genome shotgun (WGS) entry which is preliminary data.</text>
</comment>
<feature type="transmembrane region" description="Helical" evidence="1">
    <location>
        <begin position="48"/>
        <end position="71"/>
    </location>
</feature>
<dbReference type="EMBL" id="BARS01041138">
    <property type="protein sequence ID" value="GAG41700.1"/>
    <property type="molecule type" value="Genomic_DNA"/>
</dbReference>
<reference evidence="2" key="1">
    <citation type="journal article" date="2014" name="Front. Microbiol.">
        <title>High frequency of phylogenetically diverse reductive dehalogenase-homologous genes in deep subseafloor sedimentary metagenomes.</title>
        <authorList>
            <person name="Kawai M."/>
            <person name="Futagami T."/>
            <person name="Toyoda A."/>
            <person name="Takaki Y."/>
            <person name="Nishi S."/>
            <person name="Hori S."/>
            <person name="Arai W."/>
            <person name="Tsubouchi T."/>
            <person name="Morono Y."/>
            <person name="Uchiyama I."/>
            <person name="Ito T."/>
            <person name="Fujiyama A."/>
            <person name="Inagaki F."/>
            <person name="Takami H."/>
        </authorList>
    </citation>
    <scope>NUCLEOTIDE SEQUENCE</scope>
    <source>
        <strain evidence="2">Expedition CK06-06</strain>
    </source>
</reference>
<feature type="transmembrane region" description="Helical" evidence="1">
    <location>
        <begin position="14"/>
        <end position="36"/>
    </location>
</feature>